<accession>A0A0K9NIT9</accession>
<evidence type="ECO:0000313" key="4">
    <source>
        <dbReference type="EMBL" id="KMZ56666.1"/>
    </source>
</evidence>
<dbReference type="InterPro" id="IPR016088">
    <property type="entry name" value="Chalcone_isomerase_3-sand"/>
</dbReference>
<dbReference type="InterPro" id="IPR016089">
    <property type="entry name" value="Chalcone_isomerase_bundle_sf"/>
</dbReference>
<gene>
    <name evidence="4" type="ORF">ZOSMA_92G00250</name>
</gene>
<dbReference type="GO" id="GO:0006631">
    <property type="term" value="P:fatty acid metabolic process"/>
    <property type="evidence" value="ECO:0000318"/>
    <property type="project" value="GO_Central"/>
</dbReference>
<dbReference type="SUPFAM" id="SSF54626">
    <property type="entry name" value="Chalcone isomerase"/>
    <property type="match status" value="1"/>
</dbReference>
<evidence type="ECO:0000256" key="1">
    <source>
        <dbReference type="ARBA" id="ARBA00007166"/>
    </source>
</evidence>
<dbReference type="Pfam" id="PF16036">
    <property type="entry name" value="Chalcone_3"/>
    <property type="match status" value="1"/>
</dbReference>
<dbReference type="GO" id="GO:0009570">
    <property type="term" value="C:chloroplast stroma"/>
    <property type="evidence" value="ECO:0000318"/>
    <property type="project" value="GO_Central"/>
</dbReference>
<dbReference type="GO" id="GO:0016872">
    <property type="term" value="F:intramolecular lyase activity"/>
    <property type="evidence" value="ECO:0007669"/>
    <property type="project" value="InterPro"/>
</dbReference>
<keyword evidence="5" id="KW-1185">Reference proteome</keyword>
<proteinExistence type="inferred from homology"/>
<dbReference type="GO" id="GO:0005504">
    <property type="term" value="F:fatty acid binding"/>
    <property type="evidence" value="ECO:0000318"/>
    <property type="project" value="GO_Central"/>
</dbReference>
<dbReference type="Gene3D" id="1.10.890.20">
    <property type="match status" value="1"/>
</dbReference>
<dbReference type="Proteomes" id="UP000036987">
    <property type="component" value="Unassembled WGS sequence"/>
</dbReference>
<feature type="domain" description="Chalcone isomerase" evidence="3">
    <location>
        <begin position="85"/>
        <end position="202"/>
    </location>
</feature>
<comment type="caution">
    <text evidence="4">The sequence shown here is derived from an EMBL/GenBank/DDBJ whole genome shotgun (WGS) entry which is preliminary data.</text>
</comment>
<evidence type="ECO:0000259" key="3">
    <source>
        <dbReference type="Pfam" id="PF16036"/>
    </source>
</evidence>
<reference evidence="5" key="1">
    <citation type="journal article" date="2016" name="Nature">
        <title>The genome of the seagrass Zostera marina reveals angiosperm adaptation to the sea.</title>
        <authorList>
            <person name="Olsen J.L."/>
            <person name="Rouze P."/>
            <person name="Verhelst B."/>
            <person name="Lin Y.-C."/>
            <person name="Bayer T."/>
            <person name="Collen J."/>
            <person name="Dattolo E."/>
            <person name="De Paoli E."/>
            <person name="Dittami S."/>
            <person name="Maumus F."/>
            <person name="Michel G."/>
            <person name="Kersting A."/>
            <person name="Lauritano C."/>
            <person name="Lohaus R."/>
            <person name="Toepel M."/>
            <person name="Tonon T."/>
            <person name="Vanneste K."/>
            <person name="Amirebrahimi M."/>
            <person name="Brakel J."/>
            <person name="Bostroem C."/>
            <person name="Chovatia M."/>
            <person name="Grimwood J."/>
            <person name="Jenkins J.W."/>
            <person name="Jueterbock A."/>
            <person name="Mraz A."/>
            <person name="Stam W.T."/>
            <person name="Tice H."/>
            <person name="Bornberg-Bauer E."/>
            <person name="Green P.J."/>
            <person name="Pearson G.A."/>
            <person name="Procaccini G."/>
            <person name="Duarte C.M."/>
            <person name="Schmutz J."/>
            <person name="Reusch T.B.H."/>
            <person name="Van de Peer Y."/>
        </authorList>
    </citation>
    <scope>NUCLEOTIDE SEQUENCE [LARGE SCALE GENOMIC DNA]</scope>
    <source>
        <strain evidence="5">cv. Finnish</strain>
    </source>
</reference>
<dbReference type="InterPro" id="IPR044228">
    <property type="entry name" value="FAP1"/>
</dbReference>
<protein>
    <recommendedName>
        <fullName evidence="2">Chalcone--flavanone isomerase</fullName>
    </recommendedName>
</protein>
<organism evidence="4 5">
    <name type="scientific">Zostera marina</name>
    <name type="common">Eelgrass</name>
    <dbReference type="NCBI Taxonomy" id="29655"/>
    <lineage>
        <taxon>Eukaryota</taxon>
        <taxon>Viridiplantae</taxon>
        <taxon>Streptophyta</taxon>
        <taxon>Embryophyta</taxon>
        <taxon>Tracheophyta</taxon>
        <taxon>Spermatophyta</taxon>
        <taxon>Magnoliopsida</taxon>
        <taxon>Liliopsida</taxon>
        <taxon>Zosteraceae</taxon>
        <taxon>Zostera</taxon>
    </lineage>
</organism>
<name>A0A0K9NIT9_ZOSMR</name>
<dbReference type="InterPro" id="IPR016087">
    <property type="entry name" value="Chalcone_isomerase"/>
</dbReference>
<dbReference type="EMBL" id="LFYR01002147">
    <property type="protein sequence ID" value="KMZ56666.1"/>
    <property type="molecule type" value="Genomic_DNA"/>
</dbReference>
<dbReference type="PANTHER" id="PTHR47589:SF4">
    <property type="entry name" value="FATTY-ACID-BINDING PROTEIN 1-LIKE"/>
    <property type="match status" value="1"/>
</dbReference>
<dbReference type="OMA" id="YMYLGED"/>
<dbReference type="InterPro" id="IPR036298">
    <property type="entry name" value="Chalcone_isomerase_sf"/>
</dbReference>
<evidence type="ECO:0000256" key="2">
    <source>
        <dbReference type="ARBA" id="ARBA00024426"/>
    </source>
</evidence>
<dbReference type="AlphaFoldDB" id="A0A0K9NIT9"/>
<evidence type="ECO:0000313" key="5">
    <source>
        <dbReference type="Proteomes" id="UP000036987"/>
    </source>
</evidence>
<dbReference type="Gene3D" id="3.50.70.10">
    <property type="match status" value="1"/>
</dbReference>
<dbReference type="OrthoDB" id="18193at2759"/>
<dbReference type="STRING" id="29655.A0A0K9NIT9"/>
<comment type="similarity">
    <text evidence="1">Belongs to the chalcone isomerase family.</text>
</comment>
<sequence length="212" mass="23180">MAETGAASTEVTEVETEIELQSKVSFPVKIDDNRELVALGCRKKGVVGINFKIYSFGIYADGASMKEHLKAKFPTPPMKPTEEFYKAVIDADIGMVLRMVIVFGGLNMSIIRKSLDESIGASLKKLTDGQDNTELVKKLMGEVNSSLKLPSGSMIEIAKLPGFILQTKVKGEVVSSVESELLCRAYFNMYLGDSPFDKEAKDHAGTYLLSLV</sequence>
<dbReference type="PANTHER" id="PTHR47589">
    <property type="entry name" value="FATTY-ACID-BINDING PROTEIN 1"/>
    <property type="match status" value="1"/>
</dbReference>